<gene>
    <name evidence="1" type="ORF">OCBIM_22028055mg</name>
</gene>
<evidence type="ECO:0000313" key="1">
    <source>
        <dbReference type="EMBL" id="KOF80325.1"/>
    </source>
</evidence>
<name>A0A0L8GUN7_OCTBM</name>
<sequence length="63" mass="7060">MFCQEQHFLLIKGQAIVLSTNLDVFTERRIMPITSLIQIPRSALTILVSHGALRSESHPSKVS</sequence>
<reference evidence="1" key="1">
    <citation type="submission" date="2015-07" db="EMBL/GenBank/DDBJ databases">
        <title>MeaNS - Measles Nucleotide Surveillance Program.</title>
        <authorList>
            <person name="Tran T."/>
            <person name="Druce J."/>
        </authorList>
    </citation>
    <scope>NUCLEOTIDE SEQUENCE</scope>
    <source>
        <strain evidence="1">UCB-OBI-ISO-001</strain>
        <tissue evidence="1">Gonad</tissue>
    </source>
</reference>
<organism evidence="1">
    <name type="scientific">Octopus bimaculoides</name>
    <name type="common">California two-spotted octopus</name>
    <dbReference type="NCBI Taxonomy" id="37653"/>
    <lineage>
        <taxon>Eukaryota</taxon>
        <taxon>Metazoa</taxon>
        <taxon>Spiralia</taxon>
        <taxon>Lophotrochozoa</taxon>
        <taxon>Mollusca</taxon>
        <taxon>Cephalopoda</taxon>
        <taxon>Coleoidea</taxon>
        <taxon>Octopodiformes</taxon>
        <taxon>Octopoda</taxon>
        <taxon>Incirrata</taxon>
        <taxon>Octopodidae</taxon>
        <taxon>Octopus</taxon>
    </lineage>
</organism>
<accession>A0A0L8GUN7</accession>
<protein>
    <submittedName>
        <fullName evidence="1">Uncharacterized protein</fullName>
    </submittedName>
</protein>
<dbReference type="EMBL" id="KQ420424">
    <property type="protein sequence ID" value="KOF80325.1"/>
    <property type="molecule type" value="Genomic_DNA"/>
</dbReference>
<dbReference type="AlphaFoldDB" id="A0A0L8GUN7"/>
<proteinExistence type="predicted"/>